<comment type="caution">
    <text evidence="1">The sequence shown here is derived from an EMBL/GenBank/DDBJ whole genome shotgun (WGS) entry which is preliminary data.</text>
</comment>
<evidence type="ECO:0000313" key="2">
    <source>
        <dbReference type="Proteomes" id="UP001420932"/>
    </source>
</evidence>
<gene>
    <name evidence="1" type="ORF">Syun_025879</name>
</gene>
<keyword evidence="2" id="KW-1185">Reference proteome</keyword>
<evidence type="ECO:0000313" key="1">
    <source>
        <dbReference type="EMBL" id="KAK9098834.1"/>
    </source>
</evidence>
<dbReference type="EMBL" id="JBBNAF010000011">
    <property type="protein sequence ID" value="KAK9098834.1"/>
    <property type="molecule type" value="Genomic_DNA"/>
</dbReference>
<proteinExistence type="predicted"/>
<dbReference type="Proteomes" id="UP001420932">
    <property type="component" value="Unassembled WGS sequence"/>
</dbReference>
<reference evidence="1 2" key="1">
    <citation type="submission" date="2024-01" db="EMBL/GenBank/DDBJ databases">
        <title>Genome assemblies of Stephania.</title>
        <authorList>
            <person name="Yang L."/>
        </authorList>
    </citation>
    <scope>NUCLEOTIDE SEQUENCE [LARGE SCALE GENOMIC DNA]</scope>
    <source>
        <strain evidence="1">YNDBR</strain>
        <tissue evidence="1">Leaf</tissue>
    </source>
</reference>
<accession>A0AAP0HVP7</accession>
<name>A0AAP0HVP7_9MAGN</name>
<sequence>MGWRSYRSLELLFVNAYDIFSAFPGDEDDLTLITHLENALYVVAPAQNQWADNEWKVDVSELQRIIRNLWRRDTSPTQCKRRPTHIHKKYIQDVTMLGSKETLQKEAEQCTTEGWQ</sequence>
<organism evidence="1 2">
    <name type="scientific">Stephania yunnanensis</name>
    <dbReference type="NCBI Taxonomy" id="152371"/>
    <lineage>
        <taxon>Eukaryota</taxon>
        <taxon>Viridiplantae</taxon>
        <taxon>Streptophyta</taxon>
        <taxon>Embryophyta</taxon>
        <taxon>Tracheophyta</taxon>
        <taxon>Spermatophyta</taxon>
        <taxon>Magnoliopsida</taxon>
        <taxon>Ranunculales</taxon>
        <taxon>Menispermaceae</taxon>
        <taxon>Menispermoideae</taxon>
        <taxon>Cissampelideae</taxon>
        <taxon>Stephania</taxon>
    </lineage>
</organism>
<protein>
    <submittedName>
        <fullName evidence="1">Uncharacterized protein</fullName>
    </submittedName>
</protein>
<dbReference type="AlphaFoldDB" id="A0AAP0HVP7"/>